<evidence type="ECO:0000256" key="1">
    <source>
        <dbReference type="SAM" id="Phobius"/>
    </source>
</evidence>
<gene>
    <name evidence="2" type="ORF">BU200_05880</name>
</gene>
<evidence type="ECO:0000313" key="2">
    <source>
        <dbReference type="EMBL" id="OLF49726.1"/>
    </source>
</evidence>
<comment type="caution">
    <text evidence="2">The sequence shown here is derived from an EMBL/GenBank/DDBJ whole genome shotgun (WGS) entry which is preliminary data.</text>
</comment>
<evidence type="ECO:0000313" key="3">
    <source>
        <dbReference type="Proteomes" id="UP000186437"/>
    </source>
</evidence>
<name>A0A1Q8ED50_STRAI</name>
<keyword evidence="3" id="KW-1185">Reference proteome</keyword>
<accession>A0A1Q8ED50</accession>
<proteinExistence type="predicted"/>
<sequence>MIKNKYFLYLVLGNILTLSISFILSKIFTIPFKWWNSIAITTSSYVVYNYLENKKNKKE</sequence>
<organism evidence="2 3">
    <name type="scientific">Streptococcus acidominimus</name>
    <dbReference type="NCBI Taxonomy" id="1326"/>
    <lineage>
        <taxon>Bacteria</taxon>
        <taxon>Bacillati</taxon>
        <taxon>Bacillota</taxon>
        <taxon>Bacilli</taxon>
        <taxon>Lactobacillales</taxon>
        <taxon>Streptococcaceae</taxon>
        <taxon>Streptococcus</taxon>
    </lineage>
</organism>
<dbReference type="AlphaFoldDB" id="A0A1Q8ED50"/>
<keyword evidence="1" id="KW-0472">Membrane</keyword>
<feature type="transmembrane region" description="Helical" evidence="1">
    <location>
        <begin position="34"/>
        <end position="51"/>
    </location>
</feature>
<keyword evidence="1" id="KW-1133">Transmembrane helix</keyword>
<protein>
    <submittedName>
        <fullName evidence="2">Uncharacterized protein</fullName>
    </submittedName>
</protein>
<dbReference type="Proteomes" id="UP000186437">
    <property type="component" value="Unassembled WGS sequence"/>
</dbReference>
<reference evidence="3" key="1">
    <citation type="submission" date="2016-12" db="EMBL/GenBank/DDBJ databases">
        <authorList>
            <person name="Gulvik C.A."/>
        </authorList>
    </citation>
    <scope>NUCLEOTIDE SEQUENCE [LARGE SCALE GENOMIC DNA]</scope>
    <source>
        <strain evidence="3">ATCC 51725</strain>
    </source>
</reference>
<dbReference type="EMBL" id="MSJL01000022">
    <property type="protein sequence ID" value="OLF49726.1"/>
    <property type="molecule type" value="Genomic_DNA"/>
</dbReference>
<feature type="transmembrane region" description="Helical" evidence="1">
    <location>
        <begin position="7"/>
        <end position="28"/>
    </location>
</feature>
<keyword evidence="1" id="KW-0812">Transmembrane</keyword>